<evidence type="ECO:0000259" key="1">
    <source>
        <dbReference type="PROSITE" id="PS51340"/>
    </source>
</evidence>
<dbReference type="GO" id="GO:0030151">
    <property type="term" value="F:molybdenum ion binding"/>
    <property type="evidence" value="ECO:0007669"/>
    <property type="project" value="InterPro"/>
</dbReference>
<dbReference type="InterPro" id="IPR011037">
    <property type="entry name" value="Pyrv_Knase-like_insert_dom_sf"/>
</dbReference>
<dbReference type="RefSeq" id="WP_246439379.1">
    <property type="nucleotide sequence ID" value="NZ_JACHGK010000003.1"/>
</dbReference>
<comment type="caution">
    <text evidence="2">The sequence shown here is derived from an EMBL/GenBank/DDBJ whole genome shotgun (WGS) entry which is preliminary data.</text>
</comment>
<dbReference type="GO" id="GO:0030170">
    <property type="term" value="F:pyridoxal phosphate binding"/>
    <property type="evidence" value="ECO:0007669"/>
    <property type="project" value="InterPro"/>
</dbReference>
<dbReference type="InterPro" id="IPR052353">
    <property type="entry name" value="Benzoxazolinone_Detox_Enz"/>
</dbReference>
<feature type="domain" description="MOSC" evidence="1">
    <location>
        <begin position="37"/>
        <end position="172"/>
    </location>
</feature>
<dbReference type="Gene3D" id="2.40.33.20">
    <property type="entry name" value="PK beta-barrel domain-like"/>
    <property type="match status" value="1"/>
</dbReference>
<dbReference type="AlphaFoldDB" id="A0A7X0LW05"/>
<gene>
    <name evidence="2" type="ORF">HNR53_001433</name>
</gene>
<organism evidence="2 3">
    <name type="scientific">Bacillus benzoevorans</name>
    <dbReference type="NCBI Taxonomy" id="1456"/>
    <lineage>
        <taxon>Bacteria</taxon>
        <taxon>Bacillati</taxon>
        <taxon>Bacillota</taxon>
        <taxon>Bacilli</taxon>
        <taxon>Bacillales</taxon>
        <taxon>Bacillaceae</taxon>
        <taxon>Bacillus</taxon>
    </lineage>
</organism>
<keyword evidence="3" id="KW-1185">Reference proteome</keyword>
<name>A0A7X0LW05_9BACI</name>
<dbReference type="GO" id="GO:0003824">
    <property type="term" value="F:catalytic activity"/>
    <property type="evidence" value="ECO:0007669"/>
    <property type="project" value="InterPro"/>
</dbReference>
<evidence type="ECO:0000313" key="3">
    <source>
        <dbReference type="Proteomes" id="UP000531594"/>
    </source>
</evidence>
<dbReference type="Pfam" id="PF03473">
    <property type="entry name" value="MOSC"/>
    <property type="match status" value="1"/>
</dbReference>
<dbReference type="Proteomes" id="UP000531594">
    <property type="component" value="Unassembled WGS sequence"/>
</dbReference>
<evidence type="ECO:0000313" key="2">
    <source>
        <dbReference type="EMBL" id="MBB6444824.1"/>
    </source>
</evidence>
<proteinExistence type="predicted"/>
<reference evidence="2 3" key="1">
    <citation type="submission" date="2020-08" db="EMBL/GenBank/DDBJ databases">
        <title>Genomic Encyclopedia of Type Strains, Phase IV (KMG-IV): sequencing the most valuable type-strain genomes for metagenomic binning, comparative biology and taxonomic classification.</title>
        <authorList>
            <person name="Goeker M."/>
        </authorList>
    </citation>
    <scope>NUCLEOTIDE SEQUENCE [LARGE SCALE GENOMIC DNA]</scope>
    <source>
        <strain evidence="2 3">DSM 5391</strain>
    </source>
</reference>
<dbReference type="PANTHER" id="PTHR30212:SF2">
    <property type="entry name" value="PROTEIN YIIM"/>
    <property type="match status" value="1"/>
</dbReference>
<dbReference type="PROSITE" id="PS51340">
    <property type="entry name" value="MOSC"/>
    <property type="match status" value="1"/>
</dbReference>
<sequence>MRASNVQKLFVGKVKKMGDPDASNWMEQPWESGIFKNSVYERIWLSKTGLTGDEVADTKNHGGPEKAIFAYPTIHYDFWKEELDLQEMRMGAMGENIAVHSMDEHSVCIGDTYQFCDAVIQVSQPRQPCWKPARRFKMLDFALHIQRSGRTGWYFRVLKEGFVQGEREMTLLERPYPQWTIAKCNEVMHVKTDDLKLAKDLYTCAFLAENWKQTLLKRLAGEKSSIDKRVYGPNKD</sequence>
<dbReference type="PANTHER" id="PTHR30212">
    <property type="entry name" value="PROTEIN YIIM"/>
    <property type="match status" value="1"/>
</dbReference>
<dbReference type="InterPro" id="IPR005163">
    <property type="entry name" value="Tri_helical_YiiM-like"/>
</dbReference>
<dbReference type="InterPro" id="IPR005302">
    <property type="entry name" value="MoCF_Sase_C"/>
</dbReference>
<protein>
    <submittedName>
        <fullName evidence="2">MOSC domain-containing protein YiiM</fullName>
    </submittedName>
</protein>
<accession>A0A7X0LW05</accession>
<dbReference type="SUPFAM" id="SSF50800">
    <property type="entry name" value="PK beta-barrel domain-like"/>
    <property type="match status" value="1"/>
</dbReference>
<dbReference type="Pfam" id="PF03475">
    <property type="entry name" value="YiiM_3-alpha"/>
    <property type="match status" value="1"/>
</dbReference>
<dbReference type="EMBL" id="JACHGK010000003">
    <property type="protein sequence ID" value="MBB6444824.1"/>
    <property type="molecule type" value="Genomic_DNA"/>
</dbReference>